<organism evidence="1 2">
    <name type="scientific">Paenibacillus larvae subsp. larvae</name>
    <dbReference type="NCBI Taxonomy" id="147375"/>
    <lineage>
        <taxon>Bacteria</taxon>
        <taxon>Bacillati</taxon>
        <taxon>Bacillota</taxon>
        <taxon>Bacilli</taxon>
        <taxon>Bacillales</taxon>
        <taxon>Paenibacillaceae</taxon>
        <taxon>Paenibacillus</taxon>
    </lineage>
</organism>
<sequence length="84" mass="9543">MTQFEKSYLAALARRRNLDLILYMEAVSQIEAIIDSPSLRTRVNETRNALSALKLIKVILRSLKQELGRRGSLEGETHCTNNRG</sequence>
<gene>
    <name evidence="1" type="ORF">ERICV_03348</name>
</gene>
<protein>
    <submittedName>
        <fullName evidence="1">Uncharacterized protein</fullName>
    </submittedName>
</protein>
<dbReference type="Proteomes" id="UP000464330">
    <property type="component" value="Chromosome"/>
</dbReference>
<name>A0A6C0QUL5_9BACL</name>
<evidence type="ECO:0000313" key="1">
    <source>
        <dbReference type="EMBL" id="QHZ52459.1"/>
    </source>
</evidence>
<reference evidence="1 2" key="1">
    <citation type="journal article" date="2020" name="Int. J. Med. Microbiol.">
        <title>Discovery of Paenibacillus larvae ERIC V: Phenotypic and genomic comparison to genotypes ERIC I-IV reveal different inventories of virulence factors which correlate with epidemiological prevalences of American Foulbrood.</title>
        <authorList>
            <person name="Beims H."/>
            <person name="Bunk B."/>
            <person name="Erler S."/>
            <person name="Mohr K.I."/>
            <person name="Sproer C."/>
            <person name="Pradella S."/>
            <person name="Gunther G."/>
            <person name="Rohde M."/>
            <person name="von der Ohe W."/>
            <person name="Steinert M."/>
        </authorList>
    </citation>
    <scope>NUCLEOTIDE SEQUENCE [LARGE SCALE GENOMIC DNA]</scope>
    <source>
        <strain evidence="1">Eric_V</strain>
    </source>
</reference>
<evidence type="ECO:0000313" key="2">
    <source>
        <dbReference type="Proteomes" id="UP000464330"/>
    </source>
</evidence>
<dbReference type="EMBL" id="CP019717">
    <property type="protein sequence ID" value="QHZ52459.1"/>
    <property type="molecule type" value="Genomic_DNA"/>
</dbReference>
<dbReference type="AlphaFoldDB" id="A0A6C0QUL5"/>
<proteinExistence type="predicted"/>
<accession>A0A6C0QUL5</accession>
<dbReference type="RefSeq" id="WP_172423527.1">
    <property type="nucleotide sequence ID" value="NZ_CP019717.1"/>
</dbReference>